<accession>A0A921LTG0</accession>
<dbReference type="InterPro" id="IPR036615">
    <property type="entry name" value="Mur_ligase_C_dom_sf"/>
</dbReference>
<keyword evidence="9" id="KW-0132">Cell division</keyword>
<comment type="similarity">
    <text evidence="1">Belongs to the MurCDEF family. MurE subfamily.</text>
</comment>
<dbReference type="Gene3D" id="3.90.190.20">
    <property type="entry name" value="Mur ligase, C-terminal domain"/>
    <property type="match status" value="1"/>
</dbReference>
<name>A0A921LTG0_9ACTN</name>
<evidence type="ECO:0000313" key="12">
    <source>
        <dbReference type="EMBL" id="HJG37354.1"/>
    </source>
</evidence>
<comment type="pathway">
    <text evidence="9">Cell wall biogenesis; peptidoglycan biosynthesis.</text>
</comment>
<keyword evidence="2" id="KW-0963">Cytoplasm</keyword>
<dbReference type="InterPro" id="IPR036565">
    <property type="entry name" value="Mur-like_cat_sf"/>
</dbReference>
<dbReference type="PROSITE" id="PS01011">
    <property type="entry name" value="FOLYLPOLYGLU_SYNT_1"/>
    <property type="match status" value="1"/>
</dbReference>
<dbReference type="InterPro" id="IPR035911">
    <property type="entry name" value="MurE/MurF_N"/>
</dbReference>
<evidence type="ECO:0000256" key="5">
    <source>
        <dbReference type="ARBA" id="ARBA00022840"/>
    </source>
</evidence>
<sequence length="538" mass="57771">MTTPFQPVPSPRSTLPAIALADLASELDSGLSPRIEPAGSETVPITGMTVDSREVVPGNLFVCKGAGFKPAFLSSAAAGGAAAYLCEDDPELIAELECAAPDLPRLVASDVRAAMAQAAPIIYDHPERNLDIVGITGTKGKSTAAYMLKSILSAAGDEPSIMGSIDTDDGVEHFESHNTTPEAPELWRHLHNTVQAGRRHMVMEVSSQGLKYDRMLGVPLRIGAFLNIGRDHISGVEHPTFEDYLESKLKIFAQSDIALVNLATDHLDEVLAAAQASRALVTFSPEPDERACFQADHVISTGVGLEFDLLERIDLAEIDAQGSFGNSLSRKGETVAEHIALGIPGLFNVENALAAIACARLLGVSYDAIKHGLAHLRVPGRMEVVATPDRRIIALIDYAHNELSYQALFSSVEQEYPGRRIIAVFGAPGGKAQERREALPRVAGAYADLIIYTEEDPAHERVEDICDELAAHTPAGVAYRIICDREQAVAAAFEDARAHDGESVVLLLAKGDETRQHRGDEYPEVKSDLALAREILAS</sequence>
<dbReference type="SUPFAM" id="SSF53244">
    <property type="entry name" value="MurD-like peptide ligases, peptide-binding domain"/>
    <property type="match status" value="1"/>
</dbReference>
<keyword evidence="6 9" id="KW-0133">Cell shape</keyword>
<dbReference type="GO" id="GO:0071555">
    <property type="term" value="P:cell wall organization"/>
    <property type="evidence" value="ECO:0007669"/>
    <property type="project" value="UniProtKB-KW"/>
</dbReference>
<dbReference type="NCBIfam" id="TIGR01085">
    <property type="entry name" value="murE"/>
    <property type="match status" value="1"/>
</dbReference>
<dbReference type="GO" id="GO:0051301">
    <property type="term" value="P:cell division"/>
    <property type="evidence" value="ECO:0007669"/>
    <property type="project" value="UniProtKB-KW"/>
</dbReference>
<dbReference type="SUPFAM" id="SSF63418">
    <property type="entry name" value="MurE/MurF N-terminal domain"/>
    <property type="match status" value="1"/>
</dbReference>
<dbReference type="AlphaFoldDB" id="A0A921LTG0"/>
<keyword evidence="3 12" id="KW-0436">Ligase</keyword>
<feature type="domain" description="Mur ligase C-terminal" evidence="10">
    <location>
        <begin position="380"/>
        <end position="510"/>
    </location>
</feature>
<evidence type="ECO:0000256" key="7">
    <source>
        <dbReference type="ARBA" id="ARBA00022984"/>
    </source>
</evidence>
<dbReference type="Proteomes" id="UP000753256">
    <property type="component" value="Unassembled WGS sequence"/>
</dbReference>
<comment type="subcellular location">
    <subcellularLocation>
        <location evidence="9">Cytoplasm</location>
    </subcellularLocation>
</comment>
<dbReference type="PANTHER" id="PTHR23135">
    <property type="entry name" value="MUR LIGASE FAMILY MEMBER"/>
    <property type="match status" value="1"/>
</dbReference>
<proteinExistence type="inferred from homology"/>
<gene>
    <name evidence="12" type="ORF">K8V70_05775</name>
</gene>
<evidence type="ECO:0000256" key="8">
    <source>
        <dbReference type="ARBA" id="ARBA00023316"/>
    </source>
</evidence>
<evidence type="ECO:0000259" key="11">
    <source>
        <dbReference type="Pfam" id="PF08245"/>
    </source>
</evidence>
<evidence type="ECO:0000256" key="3">
    <source>
        <dbReference type="ARBA" id="ARBA00022598"/>
    </source>
</evidence>
<dbReference type="Gene3D" id="3.40.1390.10">
    <property type="entry name" value="MurE/MurF, N-terminal domain"/>
    <property type="match status" value="1"/>
</dbReference>
<evidence type="ECO:0000256" key="1">
    <source>
        <dbReference type="ARBA" id="ARBA00005898"/>
    </source>
</evidence>
<evidence type="ECO:0000256" key="4">
    <source>
        <dbReference type="ARBA" id="ARBA00022741"/>
    </source>
</evidence>
<evidence type="ECO:0000256" key="9">
    <source>
        <dbReference type="RuleBase" id="RU004135"/>
    </source>
</evidence>
<keyword evidence="8 9" id="KW-0961">Cell wall biogenesis/degradation</keyword>
<dbReference type="GO" id="GO:0005524">
    <property type="term" value="F:ATP binding"/>
    <property type="evidence" value="ECO:0007669"/>
    <property type="project" value="UniProtKB-KW"/>
</dbReference>
<dbReference type="InterPro" id="IPR005761">
    <property type="entry name" value="UDP-N-AcMur-Glu-dNH2Pim_ligase"/>
</dbReference>
<comment type="caution">
    <text evidence="12">The sequence shown here is derived from an EMBL/GenBank/DDBJ whole genome shotgun (WGS) entry which is preliminary data.</text>
</comment>
<dbReference type="InterPro" id="IPR013221">
    <property type="entry name" value="Mur_ligase_cen"/>
</dbReference>
<evidence type="ECO:0000313" key="13">
    <source>
        <dbReference type="Proteomes" id="UP000753256"/>
    </source>
</evidence>
<dbReference type="InterPro" id="IPR004101">
    <property type="entry name" value="Mur_ligase_C"/>
</dbReference>
<feature type="domain" description="Mur ligase central" evidence="11">
    <location>
        <begin position="135"/>
        <end position="359"/>
    </location>
</feature>
<organism evidence="12 13">
    <name type="scientific">Enorma phocaeensis</name>
    <dbReference type="NCBI Taxonomy" id="1871019"/>
    <lineage>
        <taxon>Bacteria</taxon>
        <taxon>Bacillati</taxon>
        <taxon>Actinomycetota</taxon>
        <taxon>Coriobacteriia</taxon>
        <taxon>Coriobacteriales</taxon>
        <taxon>Coriobacteriaceae</taxon>
        <taxon>Enorma</taxon>
    </lineage>
</organism>
<dbReference type="Gene3D" id="3.40.1190.10">
    <property type="entry name" value="Mur-like, catalytic domain"/>
    <property type="match status" value="1"/>
</dbReference>
<dbReference type="RefSeq" id="WP_273190084.1">
    <property type="nucleotide sequence ID" value="NZ_DYUZ01000023.1"/>
</dbReference>
<evidence type="ECO:0000256" key="2">
    <source>
        <dbReference type="ARBA" id="ARBA00022490"/>
    </source>
</evidence>
<evidence type="ECO:0000259" key="10">
    <source>
        <dbReference type="Pfam" id="PF02875"/>
    </source>
</evidence>
<dbReference type="EMBL" id="DYUZ01000023">
    <property type="protein sequence ID" value="HJG37354.1"/>
    <property type="molecule type" value="Genomic_DNA"/>
</dbReference>
<dbReference type="Pfam" id="PF08245">
    <property type="entry name" value="Mur_ligase_M"/>
    <property type="match status" value="1"/>
</dbReference>
<dbReference type="InterPro" id="IPR018109">
    <property type="entry name" value="Folylpolyglutamate_synth_CS"/>
</dbReference>
<dbReference type="SUPFAM" id="SSF53623">
    <property type="entry name" value="MurD-like peptide ligases, catalytic domain"/>
    <property type="match status" value="1"/>
</dbReference>
<dbReference type="GO" id="GO:0004326">
    <property type="term" value="F:tetrahydrofolylpolyglutamate synthase activity"/>
    <property type="evidence" value="ECO:0007669"/>
    <property type="project" value="InterPro"/>
</dbReference>
<dbReference type="GO" id="GO:0005737">
    <property type="term" value="C:cytoplasm"/>
    <property type="evidence" value="ECO:0007669"/>
    <property type="project" value="UniProtKB-SubCell"/>
</dbReference>
<keyword evidence="4" id="KW-0547">Nucleotide-binding</keyword>
<protein>
    <submittedName>
        <fullName evidence="12">UDP-N-acetylmuramoyl-L-alanyl-D-glutamate--2, 6-diaminopimelate ligase</fullName>
    </submittedName>
</protein>
<dbReference type="GO" id="GO:0008360">
    <property type="term" value="P:regulation of cell shape"/>
    <property type="evidence" value="ECO:0007669"/>
    <property type="project" value="UniProtKB-KW"/>
</dbReference>
<keyword evidence="7 9" id="KW-0573">Peptidoglycan synthesis</keyword>
<dbReference type="GO" id="GO:0009252">
    <property type="term" value="P:peptidoglycan biosynthetic process"/>
    <property type="evidence" value="ECO:0007669"/>
    <property type="project" value="UniProtKB-KW"/>
</dbReference>
<evidence type="ECO:0000256" key="6">
    <source>
        <dbReference type="ARBA" id="ARBA00022960"/>
    </source>
</evidence>
<reference evidence="12" key="2">
    <citation type="submission" date="2021-09" db="EMBL/GenBank/DDBJ databases">
        <authorList>
            <person name="Gilroy R."/>
        </authorList>
    </citation>
    <scope>NUCLEOTIDE SEQUENCE</scope>
    <source>
        <strain evidence="12">ChiHjej13B12-9602</strain>
    </source>
</reference>
<reference evidence="12" key="1">
    <citation type="journal article" date="2021" name="PeerJ">
        <title>Extensive microbial diversity within the chicken gut microbiome revealed by metagenomics and culture.</title>
        <authorList>
            <person name="Gilroy R."/>
            <person name="Ravi A."/>
            <person name="Getino M."/>
            <person name="Pursley I."/>
            <person name="Horton D.L."/>
            <person name="Alikhan N.F."/>
            <person name="Baker D."/>
            <person name="Gharbi K."/>
            <person name="Hall N."/>
            <person name="Watson M."/>
            <person name="Adriaenssens E.M."/>
            <person name="Foster-Nyarko E."/>
            <person name="Jarju S."/>
            <person name="Secka A."/>
            <person name="Antonio M."/>
            <person name="Oren A."/>
            <person name="Chaudhuri R.R."/>
            <person name="La Ragione R."/>
            <person name="Hildebrand F."/>
            <person name="Pallen M.J."/>
        </authorList>
    </citation>
    <scope>NUCLEOTIDE SEQUENCE</scope>
    <source>
        <strain evidence="12">ChiHjej13B12-9602</strain>
    </source>
</reference>
<dbReference type="PANTHER" id="PTHR23135:SF4">
    <property type="entry name" value="UDP-N-ACETYLMURAMOYL-L-ALANYL-D-GLUTAMATE--2,6-DIAMINOPIMELATE LIGASE MURE HOMOLOG, CHLOROPLASTIC"/>
    <property type="match status" value="1"/>
</dbReference>
<keyword evidence="5" id="KW-0067">ATP-binding</keyword>
<keyword evidence="9" id="KW-0131">Cell cycle</keyword>
<dbReference type="Pfam" id="PF02875">
    <property type="entry name" value="Mur_ligase_C"/>
    <property type="match status" value="1"/>
</dbReference>